<dbReference type="PANTHER" id="PTHR12358">
    <property type="entry name" value="SPHINGOSINE KINASE"/>
    <property type="match status" value="1"/>
</dbReference>
<dbReference type="RefSeq" id="WP_107545183.1">
    <property type="nucleotide sequence ID" value="NZ_CP018199.1"/>
</dbReference>
<dbReference type="Proteomes" id="UP000241960">
    <property type="component" value="Unassembled WGS sequence"/>
</dbReference>
<keyword evidence="9" id="KW-0460">Magnesium</keyword>
<dbReference type="SUPFAM" id="SSF111331">
    <property type="entry name" value="NAD kinase/diacylglycerol kinase-like"/>
    <property type="match status" value="1"/>
</dbReference>
<dbReference type="GO" id="GO:0046872">
    <property type="term" value="F:metal ion binding"/>
    <property type="evidence" value="ECO:0007669"/>
    <property type="project" value="UniProtKB-KW"/>
</dbReference>
<evidence type="ECO:0000256" key="8">
    <source>
        <dbReference type="ARBA" id="ARBA00022840"/>
    </source>
</evidence>
<comment type="similarity">
    <text evidence="2">Belongs to the diacylglycerol/lipid kinase family.</text>
</comment>
<dbReference type="InterPro" id="IPR017438">
    <property type="entry name" value="ATP-NAD_kinase_N"/>
</dbReference>
<name>A0A9Q6HNJ4_9STAP</name>
<comment type="cofactor">
    <cofactor evidence="1">
        <name>Mg(2+)</name>
        <dbReference type="ChEBI" id="CHEBI:18420"/>
    </cofactor>
</comment>
<evidence type="ECO:0000256" key="7">
    <source>
        <dbReference type="ARBA" id="ARBA00022777"/>
    </source>
</evidence>
<evidence type="ECO:0000256" key="6">
    <source>
        <dbReference type="ARBA" id="ARBA00022741"/>
    </source>
</evidence>
<dbReference type="InterPro" id="IPR050187">
    <property type="entry name" value="Lipid_Phosphate_FormReg"/>
</dbReference>
<evidence type="ECO:0000313" key="15">
    <source>
        <dbReference type="Proteomes" id="UP000241960"/>
    </source>
</evidence>
<evidence type="ECO:0000259" key="13">
    <source>
        <dbReference type="PROSITE" id="PS50146"/>
    </source>
</evidence>
<comment type="caution">
    <text evidence="14">The sequence shown here is derived from an EMBL/GenBank/DDBJ whole genome shotgun (WGS) entry which is preliminary data.</text>
</comment>
<dbReference type="InterPro" id="IPR005218">
    <property type="entry name" value="Diacylglycerol/lipid_kinase"/>
</dbReference>
<evidence type="ECO:0000256" key="11">
    <source>
        <dbReference type="ARBA" id="ARBA00023209"/>
    </source>
</evidence>
<keyword evidence="10" id="KW-0443">Lipid metabolism</keyword>
<keyword evidence="8" id="KW-0067">ATP-binding</keyword>
<dbReference type="AlphaFoldDB" id="A0A9Q6HNJ4"/>
<dbReference type="Pfam" id="PF00781">
    <property type="entry name" value="DAGK_cat"/>
    <property type="match status" value="1"/>
</dbReference>
<evidence type="ECO:0000256" key="10">
    <source>
        <dbReference type="ARBA" id="ARBA00023098"/>
    </source>
</evidence>
<proteinExistence type="inferred from homology"/>
<dbReference type="Gene3D" id="2.60.200.40">
    <property type="match status" value="1"/>
</dbReference>
<evidence type="ECO:0000256" key="3">
    <source>
        <dbReference type="ARBA" id="ARBA00022516"/>
    </source>
</evidence>
<dbReference type="GO" id="GO:0005524">
    <property type="term" value="F:ATP binding"/>
    <property type="evidence" value="ECO:0007669"/>
    <property type="project" value="UniProtKB-KW"/>
</dbReference>
<protein>
    <submittedName>
        <fullName evidence="14">Lipid kinase</fullName>
    </submittedName>
</protein>
<evidence type="ECO:0000256" key="12">
    <source>
        <dbReference type="ARBA" id="ARBA00023264"/>
    </source>
</evidence>
<evidence type="ECO:0000256" key="5">
    <source>
        <dbReference type="ARBA" id="ARBA00022723"/>
    </source>
</evidence>
<dbReference type="InterPro" id="IPR016064">
    <property type="entry name" value="NAD/diacylglycerol_kinase_sf"/>
</dbReference>
<keyword evidence="4" id="KW-0808">Transferase</keyword>
<keyword evidence="7 14" id="KW-0418">Kinase</keyword>
<dbReference type="NCBIfam" id="TIGR00147">
    <property type="entry name" value="YegS/Rv2252/BmrU family lipid kinase"/>
    <property type="match status" value="1"/>
</dbReference>
<keyword evidence="12" id="KW-1208">Phospholipid metabolism</keyword>
<evidence type="ECO:0000256" key="9">
    <source>
        <dbReference type="ARBA" id="ARBA00022842"/>
    </source>
</evidence>
<feature type="domain" description="DAGKc" evidence="13">
    <location>
        <begin position="39"/>
        <end position="140"/>
    </location>
</feature>
<reference evidence="14 15" key="1">
    <citation type="journal article" date="2016" name="Front. Microbiol.">
        <title>Comprehensive Phylogenetic Analysis of Bovine Non-aureus Staphylococci Species Based on Whole-Genome Sequencing.</title>
        <authorList>
            <person name="Naushad S."/>
            <person name="Barkema H.W."/>
            <person name="Luby C."/>
            <person name="Condas L.A."/>
            <person name="Nobrega D.B."/>
            <person name="Carson D.A."/>
            <person name="De Buck J."/>
        </authorList>
    </citation>
    <scope>NUCLEOTIDE SEQUENCE [LARGE SCALE GENOMIC DNA]</scope>
    <source>
        <strain evidence="14 15">SNUC 1231</strain>
    </source>
</reference>
<keyword evidence="11" id="KW-0594">Phospholipid biosynthesis</keyword>
<dbReference type="SMART" id="SM00046">
    <property type="entry name" value="DAGKc"/>
    <property type="match status" value="1"/>
</dbReference>
<organism evidence="14 15">
    <name type="scientific">Staphylococcus succinus</name>
    <dbReference type="NCBI Taxonomy" id="61015"/>
    <lineage>
        <taxon>Bacteria</taxon>
        <taxon>Bacillati</taxon>
        <taxon>Bacillota</taxon>
        <taxon>Bacilli</taxon>
        <taxon>Bacillales</taxon>
        <taxon>Staphylococcaceae</taxon>
        <taxon>Staphylococcus</taxon>
    </lineage>
</organism>
<keyword evidence="6" id="KW-0547">Nucleotide-binding</keyword>
<dbReference type="InterPro" id="IPR001206">
    <property type="entry name" value="Diacylglycerol_kinase_cat_dom"/>
</dbReference>
<gene>
    <name evidence="14" type="ORF">BU058_09330</name>
</gene>
<dbReference type="Pfam" id="PF19279">
    <property type="entry name" value="YegS_C"/>
    <property type="match status" value="1"/>
</dbReference>
<dbReference type="InterPro" id="IPR045540">
    <property type="entry name" value="YegS/DAGK_C"/>
</dbReference>
<dbReference type="GO" id="GO:0005886">
    <property type="term" value="C:plasma membrane"/>
    <property type="evidence" value="ECO:0007669"/>
    <property type="project" value="TreeGrafter"/>
</dbReference>
<dbReference type="Gene3D" id="3.40.50.10330">
    <property type="entry name" value="Probable inorganic polyphosphate/atp-NAD kinase, domain 1"/>
    <property type="match status" value="1"/>
</dbReference>
<keyword evidence="5" id="KW-0479">Metal-binding</keyword>
<evidence type="ECO:0000256" key="1">
    <source>
        <dbReference type="ARBA" id="ARBA00001946"/>
    </source>
</evidence>
<dbReference type="PANTHER" id="PTHR12358:SF106">
    <property type="entry name" value="LIPID KINASE YEGS"/>
    <property type="match status" value="1"/>
</dbReference>
<dbReference type="PROSITE" id="PS50146">
    <property type="entry name" value="DAGK"/>
    <property type="match status" value="1"/>
</dbReference>
<accession>A0A9Q6HNJ4</accession>
<evidence type="ECO:0000256" key="2">
    <source>
        <dbReference type="ARBA" id="ARBA00005983"/>
    </source>
</evidence>
<dbReference type="GO" id="GO:0004143">
    <property type="term" value="F:ATP-dependent diacylglycerol kinase activity"/>
    <property type="evidence" value="ECO:0007669"/>
    <property type="project" value="TreeGrafter"/>
</dbReference>
<evidence type="ECO:0000256" key="4">
    <source>
        <dbReference type="ARBA" id="ARBA00022679"/>
    </source>
</evidence>
<sequence>MSNTKYNHGVIFYHEHSGIKDIFRGLGDVASSLTTFCKHLSIQLSENEGDILKYCQKIKDGSYSDDVDIIFILGGDGTVNELINGVMQSELEIPIGIIPGGTFNDFVKTLNLNPRHKVASQQLIEAELKSYDVMKVNGQYALNFVGLGLIVQNAENVQNGNKDVFGKLSYVGSTVKTLLNPEHFDYKVTVDDKSIDGNTSMLVVANGPFIGGSRIPLTDLSPSDGYLNMFIFKEQGSSVLNDVFKQRDSMNWNNMTDGIQHVLGKTITVETEPQAKVDIDGEIALETPLQIEVIPEAVQILTLIDDDQNNQTT</sequence>
<keyword evidence="3" id="KW-0444">Lipid biosynthesis</keyword>
<dbReference type="EMBL" id="PZFQ01000030">
    <property type="protein sequence ID" value="PTI74956.1"/>
    <property type="molecule type" value="Genomic_DNA"/>
</dbReference>
<evidence type="ECO:0000313" key="14">
    <source>
        <dbReference type="EMBL" id="PTI74956.1"/>
    </source>
</evidence>
<dbReference type="GO" id="GO:0008654">
    <property type="term" value="P:phospholipid biosynthetic process"/>
    <property type="evidence" value="ECO:0007669"/>
    <property type="project" value="UniProtKB-KW"/>
</dbReference>